<feature type="compositionally biased region" description="Acidic residues" evidence="1">
    <location>
        <begin position="400"/>
        <end position="412"/>
    </location>
</feature>
<reference evidence="3 4" key="1">
    <citation type="submission" date="2020-06" db="EMBL/GenBank/DDBJ databases">
        <title>Genomic analysis of Salicibibacter sp. NKC5-3.</title>
        <authorList>
            <person name="Oh Y.J."/>
        </authorList>
    </citation>
    <scope>NUCLEOTIDE SEQUENCE [LARGE SCALE GENOMIC DNA]</scope>
    <source>
        <strain evidence="3 4">NKC5-3</strain>
    </source>
</reference>
<protein>
    <submittedName>
        <fullName evidence="3">Flagellar hook-length control protein FliK</fullName>
    </submittedName>
</protein>
<gene>
    <name evidence="3" type="ORF">HUG15_12940</name>
</gene>
<dbReference type="CDD" id="cd17470">
    <property type="entry name" value="T3SS_Flik_C"/>
    <property type="match status" value="1"/>
</dbReference>
<dbReference type="KEGG" id="scia:HUG15_12940"/>
<keyword evidence="4" id="KW-1185">Reference proteome</keyword>
<name>A0A7T6Z3V0_9BACI</name>
<accession>A0A7T6Z3V0</accession>
<feature type="compositionally biased region" description="Basic and acidic residues" evidence="1">
    <location>
        <begin position="386"/>
        <end position="399"/>
    </location>
</feature>
<evidence type="ECO:0000259" key="2">
    <source>
        <dbReference type="Pfam" id="PF02120"/>
    </source>
</evidence>
<feature type="domain" description="Flagellar hook-length control protein-like C-terminal" evidence="2">
    <location>
        <begin position="311"/>
        <end position="382"/>
    </location>
</feature>
<evidence type="ECO:0000256" key="1">
    <source>
        <dbReference type="SAM" id="MobiDB-lite"/>
    </source>
</evidence>
<keyword evidence="3" id="KW-0966">Cell projection</keyword>
<dbReference type="Proteomes" id="UP000595823">
    <property type="component" value="Chromosome"/>
</dbReference>
<dbReference type="AlphaFoldDB" id="A0A7T6Z3V0"/>
<feature type="region of interest" description="Disordered" evidence="1">
    <location>
        <begin position="386"/>
        <end position="421"/>
    </location>
</feature>
<evidence type="ECO:0000313" key="4">
    <source>
        <dbReference type="Proteomes" id="UP000595823"/>
    </source>
</evidence>
<dbReference type="Pfam" id="PF02120">
    <property type="entry name" value="Flg_hook"/>
    <property type="match status" value="1"/>
</dbReference>
<sequence length="433" mass="48806">MIPAGLQSFSFHEGVSGFVPASMEGLGENLEQTFAQQLAHFQEKNEAFSQEEGSLTSQDMLEKTVNKDLPDIEAILELFYDWVRSFPEAESFFEDIDWENVMMIAEEALSENEGEDFLSFDFEQIAAFIIDAGLPIPEMLETIFLDSEKGPGENEEAFAFAEELKEANLPPLIALIAFVAEEGENAKPIREQLAQYAQQLYSSPGREIGTQNYGDASGHVKESRKTTEVAPRFYRFEPSNAAVKMEMILPKLNHGTPPPAAFVFNETMTMQALNQGEQLNIHIGDQKTEHARAMAFMKQFQQALSKGHLRSDGEGRQQLTIKLHPESLGRLDVQITRDNGVLQARLVTTTALARELVESQLPNLRHAFHQQQLPVERIVVDEARTEVADERREGKHSADEDASAYEEESDEDRDGKHLPSFEEWLQTTLNQEE</sequence>
<dbReference type="RefSeq" id="WP_200123505.1">
    <property type="nucleotide sequence ID" value="NZ_CP054705.1"/>
</dbReference>
<dbReference type="Gene3D" id="3.30.750.140">
    <property type="match status" value="1"/>
</dbReference>
<keyword evidence="3" id="KW-0969">Cilium</keyword>
<organism evidence="3 4">
    <name type="scientific">Salicibibacter cibarius</name>
    <dbReference type="NCBI Taxonomy" id="2743000"/>
    <lineage>
        <taxon>Bacteria</taxon>
        <taxon>Bacillati</taxon>
        <taxon>Bacillota</taxon>
        <taxon>Bacilli</taxon>
        <taxon>Bacillales</taxon>
        <taxon>Bacillaceae</taxon>
        <taxon>Salicibibacter</taxon>
    </lineage>
</organism>
<proteinExistence type="predicted"/>
<dbReference type="InterPro" id="IPR021136">
    <property type="entry name" value="Flagellar_hook_control-like_C"/>
</dbReference>
<dbReference type="InterPro" id="IPR038610">
    <property type="entry name" value="FliK-like_C_sf"/>
</dbReference>
<keyword evidence="3" id="KW-0282">Flagellum</keyword>
<dbReference type="EMBL" id="CP054705">
    <property type="protein sequence ID" value="QQK76375.1"/>
    <property type="molecule type" value="Genomic_DNA"/>
</dbReference>
<evidence type="ECO:0000313" key="3">
    <source>
        <dbReference type="EMBL" id="QQK76375.1"/>
    </source>
</evidence>